<gene>
    <name evidence="3" type="ORF">SPARVUS_LOCUS9833378</name>
</gene>
<keyword evidence="2" id="KW-0812">Transmembrane</keyword>
<evidence type="ECO:0000313" key="4">
    <source>
        <dbReference type="Proteomes" id="UP001162483"/>
    </source>
</evidence>
<keyword evidence="4" id="KW-1185">Reference proteome</keyword>
<protein>
    <submittedName>
        <fullName evidence="3">Uncharacterized protein</fullName>
    </submittedName>
</protein>
<evidence type="ECO:0000256" key="2">
    <source>
        <dbReference type="SAM" id="Phobius"/>
    </source>
</evidence>
<keyword evidence="2" id="KW-1133">Transmembrane helix</keyword>
<dbReference type="PANTHER" id="PTHR47740">
    <property type="entry name" value="LCK-INTERACTING TRANSMEMBRANE ADAPTER 1, LIME1"/>
    <property type="match status" value="1"/>
</dbReference>
<name>A0ABN9EJL5_9NEOB</name>
<organism evidence="3 4">
    <name type="scientific">Staurois parvus</name>
    <dbReference type="NCBI Taxonomy" id="386267"/>
    <lineage>
        <taxon>Eukaryota</taxon>
        <taxon>Metazoa</taxon>
        <taxon>Chordata</taxon>
        <taxon>Craniata</taxon>
        <taxon>Vertebrata</taxon>
        <taxon>Euteleostomi</taxon>
        <taxon>Amphibia</taxon>
        <taxon>Batrachia</taxon>
        <taxon>Anura</taxon>
        <taxon>Neobatrachia</taxon>
        <taxon>Ranoidea</taxon>
        <taxon>Ranidae</taxon>
        <taxon>Staurois</taxon>
    </lineage>
</organism>
<evidence type="ECO:0000256" key="1">
    <source>
        <dbReference type="SAM" id="MobiDB-lite"/>
    </source>
</evidence>
<evidence type="ECO:0000313" key="3">
    <source>
        <dbReference type="EMBL" id="CAI9583563.1"/>
    </source>
</evidence>
<comment type="caution">
    <text evidence="3">The sequence shown here is derived from an EMBL/GenBank/DDBJ whole genome shotgun (WGS) entry which is preliminary data.</text>
</comment>
<accession>A0ABN9EJL5</accession>
<dbReference type="EMBL" id="CATNWA010015456">
    <property type="protein sequence ID" value="CAI9583563.1"/>
    <property type="molecule type" value="Genomic_DNA"/>
</dbReference>
<reference evidence="3" key="1">
    <citation type="submission" date="2023-05" db="EMBL/GenBank/DDBJ databases">
        <authorList>
            <person name="Stuckert A."/>
        </authorList>
    </citation>
    <scope>NUCLEOTIDE SEQUENCE</scope>
</reference>
<proteinExistence type="predicted"/>
<dbReference type="InterPro" id="IPR026072">
    <property type="entry name" value="Lime1"/>
</dbReference>
<feature type="compositionally biased region" description="Basic and acidic residues" evidence="1">
    <location>
        <begin position="172"/>
        <end position="192"/>
    </location>
</feature>
<dbReference type="Pfam" id="PF15332">
    <property type="entry name" value="LIME1"/>
    <property type="match status" value="1"/>
</dbReference>
<sequence>APHAVTPSLSDHILPALCSALGLFILLCGLCTLCKRRKKRRKRRMRNVCPNGVALVDVTLLRQTQLRSLSKSDTKLHEIKKPRLGDPQLRPVSMDPLYHSPNWQHPAATAEEDATYSNLNYTPEPLKSSLYECVGSRSEMDSTLNESQADEVTAEYAVVCKMKKGVNMGVQESRKEKNTQTQKPSEEPVLPHRPDDLEIEAMYSKVNKKKKTVRDDPRVSTNPGFEQLPPIKMAEVNETNQGSVMAVLESLPQLAPPPLLSLKRIYTRVYVR</sequence>
<dbReference type="Proteomes" id="UP001162483">
    <property type="component" value="Unassembled WGS sequence"/>
</dbReference>
<dbReference type="PANTHER" id="PTHR47740:SF1">
    <property type="entry name" value="LCK-INTERACTING TRANSMEMBRANE ADAPTER 1"/>
    <property type="match status" value="1"/>
</dbReference>
<feature type="transmembrane region" description="Helical" evidence="2">
    <location>
        <begin position="12"/>
        <end position="34"/>
    </location>
</feature>
<keyword evidence="2" id="KW-0472">Membrane</keyword>
<feature type="non-terminal residue" evidence="3">
    <location>
        <position position="1"/>
    </location>
</feature>
<feature type="region of interest" description="Disordered" evidence="1">
    <location>
        <begin position="169"/>
        <end position="192"/>
    </location>
</feature>